<accession>A0AAE0GC02</accession>
<name>A0AAE0GC02_9CHLO</name>
<dbReference type="AlphaFoldDB" id="A0AAE0GC02"/>
<evidence type="ECO:0000313" key="3">
    <source>
        <dbReference type="Proteomes" id="UP001190700"/>
    </source>
</evidence>
<evidence type="ECO:0000313" key="2">
    <source>
        <dbReference type="EMBL" id="KAK3275332.1"/>
    </source>
</evidence>
<gene>
    <name evidence="2" type="ORF">CYMTET_16530</name>
</gene>
<feature type="signal peptide" evidence="1">
    <location>
        <begin position="1"/>
        <end position="24"/>
    </location>
</feature>
<reference evidence="2 3" key="1">
    <citation type="journal article" date="2015" name="Genome Biol. Evol.">
        <title>Comparative Genomics of a Bacterivorous Green Alga Reveals Evolutionary Causalities and Consequences of Phago-Mixotrophic Mode of Nutrition.</title>
        <authorList>
            <person name="Burns J.A."/>
            <person name="Paasch A."/>
            <person name="Narechania A."/>
            <person name="Kim E."/>
        </authorList>
    </citation>
    <scope>NUCLEOTIDE SEQUENCE [LARGE SCALE GENOMIC DNA]</scope>
    <source>
        <strain evidence="2 3">PLY_AMNH</strain>
    </source>
</reference>
<evidence type="ECO:0000256" key="1">
    <source>
        <dbReference type="SAM" id="SignalP"/>
    </source>
</evidence>
<keyword evidence="1" id="KW-0732">Signal</keyword>
<dbReference type="EMBL" id="LGRX02007286">
    <property type="protein sequence ID" value="KAK3275332.1"/>
    <property type="molecule type" value="Genomic_DNA"/>
</dbReference>
<proteinExistence type="predicted"/>
<dbReference type="Proteomes" id="UP001190700">
    <property type="component" value="Unassembled WGS sequence"/>
</dbReference>
<organism evidence="2 3">
    <name type="scientific">Cymbomonas tetramitiformis</name>
    <dbReference type="NCBI Taxonomy" id="36881"/>
    <lineage>
        <taxon>Eukaryota</taxon>
        <taxon>Viridiplantae</taxon>
        <taxon>Chlorophyta</taxon>
        <taxon>Pyramimonadophyceae</taxon>
        <taxon>Pyramimonadales</taxon>
        <taxon>Pyramimonadaceae</taxon>
        <taxon>Cymbomonas</taxon>
    </lineage>
</organism>
<comment type="caution">
    <text evidence="2">The sequence shown here is derived from an EMBL/GenBank/DDBJ whole genome shotgun (WGS) entry which is preliminary data.</text>
</comment>
<protein>
    <submittedName>
        <fullName evidence="2">Uncharacterized protein</fullName>
    </submittedName>
</protein>
<feature type="chain" id="PRO_5042297638" evidence="1">
    <location>
        <begin position="25"/>
        <end position="361"/>
    </location>
</feature>
<sequence>MFAVIGFAITKHHILVALFPLALAGNDKQGLCPKAYAPWVCPEAYAPWVCPEAYAPWVCPEAYAPWVCPEAYAPWVCPEAYAPWVCPEAYAPWVCPEAYAPWVCPEAYAPWVCPEAYAPWVCPEAYAPWVCPEAYAPWVCPEAYAPWVCPEAYAPWVCPEAYAPWVCPEAYAPWVCPEAYAPWLPWVTAGHSPDQTPGLHYTYPGTGVGGVGPDGKSVTDELEIYSESDRRPVDYQNMRSTEYLPASATCPRLELPVPLLLDNDACRSIAENIPLSQKIKHVLVRFHMLRDFVRLGWIICWRVPSEKNLADPYTKPVPPTKNTVPYFNMLFDSYMDMQKAVIQAARSFGFSTWRLTQKAAA</sequence>
<keyword evidence="3" id="KW-1185">Reference proteome</keyword>